<proteinExistence type="predicted"/>
<gene>
    <name evidence="1" type="ORF">SLEP1_g18746</name>
</gene>
<dbReference type="AlphaFoldDB" id="A0AAV5J4K5"/>
<name>A0AAV5J4K5_9ROSI</name>
<organism evidence="1 2">
    <name type="scientific">Rubroshorea leprosula</name>
    <dbReference type="NCBI Taxonomy" id="152421"/>
    <lineage>
        <taxon>Eukaryota</taxon>
        <taxon>Viridiplantae</taxon>
        <taxon>Streptophyta</taxon>
        <taxon>Embryophyta</taxon>
        <taxon>Tracheophyta</taxon>
        <taxon>Spermatophyta</taxon>
        <taxon>Magnoliopsida</taxon>
        <taxon>eudicotyledons</taxon>
        <taxon>Gunneridae</taxon>
        <taxon>Pentapetalae</taxon>
        <taxon>rosids</taxon>
        <taxon>malvids</taxon>
        <taxon>Malvales</taxon>
        <taxon>Dipterocarpaceae</taxon>
        <taxon>Rubroshorea</taxon>
    </lineage>
</organism>
<reference evidence="1 2" key="1">
    <citation type="journal article" date="2021" name="Commun. Biol.">
        <title>The genome of Shorea leprosula (Dipterocarpaceae) highlights the ecological relevance of drought in aseasonal tropical rainforests.</title>
        <authorList>
            <person name="Ng K.K.S."/>
            <person name="Kobayashi M.J."/>
            <person name="Fawcett J.A."/>
            <person name="Hatakeyama M."/>
            <person name="Paape T."/>
            <person name="Ng C.H."/>
            <person name="Ang C.C."/>
            <person name="Tnah L.H."/>
            <person name="Lee C.T."/>
            <person name="Nishiyama T."/>
            <person name="Sese J."/>
            <person name="O'Brien M.J."/>
            <person name="Copetti D."/>
            <person name="Mohd Noor M.I."/>
            <person name="Ong R.C."/>
            <person name="Putra M."/>
            <person name="Sireger I.Z."/>
            <person name="Indrioko S."/>
            <person name="Kosugi Y."/>
            <person name="Izuno A."/>
            <person name="Isagi Y."/>
            <person name="Lee S.L."/>
            <person name="Shimizu K.K."/>
        </authorList>
    </citation>
    <scope>NUCLEOTIDE SEQUENCE [LARGE SCALE GENOMIC DNA]</scope>
    <source>
        <strain evidence="1">214</strain>
    </source>
</reference>
<comment type="caution">
    <text evidence="1">The sequence shown here is derived from an EMBL/GenBank/DDBJ whole genome shotgun (WGS) entry which is preliminary data.</text>
</comment>
<dbReference type="Proteomes" id="UP001054252">
    <property type="component" value="Unassembled WGS sequence"/>
</dbReference>
<dbReference type="InterPro" id="IPR021924">
    <property type="entry name" value="DUF3537"/>
</dbReference>
<sequence length="85" mass="9674">MADPHLSPQAPAVQVLLLKSNNYQENQGTDLDRVLDRLEKFLTFFGFKQSSALSFLLSWADFVVVEVLLPVLMLEFSQCSCCEKY</sequence>
<protein>
    <submittedName>
        <fullName evidence="1">Uncharacterized protein</fullName>
    </submittedName>
</protein>
<evidence type="ECO:0000313" key="2">
    <source>
        <dbReference type="Proteomes" id="UP001054252"/>
    </source>
</evidence>
<keyword evidence="2" id="KW-1185">Reference proteome</keyword>
<accession>A0AAV5J4K5</accession>
<evidence type="ECO:0000313" key="1">
    <source>
        <dbReference type="EMBL" id="GKV06929.1"/>
    </source>
</evidence>
<dbReference type="EMBL" id="BPVZ01000026">
    <property type="protein sequence ID" value="GKV06929.1"/>
    <property type="molecule type" value="Genomic_DNA"/>
</dbReference>
<dbReference type="Pfam" id="PF12056">
    <property type="entry name" value="DUF3537"/>
    <property type="match status" value="1"/>
</dbReference>